<name>Q16V11_AEDAE</name>
<dbReference type="EMBL" id="CH477606">
    <property type="protein sequence ID" value="EAT38382.1"/>
    <property type="molecule type" value="Genomic_DNA"/>
</dbReference>
<gene>
    <name evidence="2" type="ORF">AaeL_AAEL009717</name>
</gene>
<dbReference type="HOGENOM" id="CLU_987715_0_0_1"/>
<evidence type="ECO:0000256" key="1">
    <source>
        <dbReference type="SAM" id="MobiDB-lite"/>
    </source>
</evidence>
<reference evidence="2" key="2">
    <citation type="journal article" date="2007" name="Science">
        <title>Genome sequence of Aedes aegypti, a major arbovirus vector.</title>
        <authorList>
            <person name="Nene V."/>
            <person name="Wortman J.R."/>
            <person name="Lawson D."/>
            <person name="Haas B."/>
            <person name="Kodira C."/>
            <person name="Tu Z.J."/>
            <person name="Loftus B."/>
            <person name="Xi Z."/>
            <person name="Megy K."/>
            <person name="Grabherr M."/>
            <person name="Ren Q."/>
            <person name="Zdobnov E.M."/>
            <person name="Lobo N.F."/>
            <person name="Campbell K.S."/>
            <person name="Brown S.E."/>
            <person name="Bonaldo M.F."/>
            <person name="Zhu J."/>
            <person name="Sinkins S.P."/>
            <person name="Hogenkamp D.G."/>
            <person name="Amedeo P."/>
            <person name="Arensburger P."/>
            <person name="Atkinson P.W."/>
            <person name="Bidwell S."/>
            <person name="Biedler J."/>
            <person name="Birney E."/>
            <person name="Bruggner R.V."/>
            <person name="Costas J."/>
            <person name="Coy M.R."/>
            <person name="Crabtree J."/>
            <person name="Crawford M."/>
            <person name="Debruyn B."/>
            <person name="Decaprio D."/>
            <person name="Eiglmeier K."/>
            <person name="Eisenstadt E."/>
            <person name="El-Dorry H."/>
            <person name="Gelbart W.M."/>
            <person name="Gomes S.L."/>
            <person name="Hammond M."/>
            <person name="Hannick L.I."/>
            <person name="Hogan J.R."/>
            <person name="Holmes M.H."/>
            <person name="Jaffe D."/>
            <person name="Johnston J.S."/>
            <person name="Kennedy R.C."/>
            <person name="Koo H."/>
            <person name="Kravitz S."/>
            <person name="Kriventseva E.V."/>
            <person name="Kulp D."/>
            <person name="Labutti K."/>
            <person name="Lee E."/>
            <person name="Li S."/>
            <person name="Lovin D.D."/>
            <person name="Mao C."/>
            <person name="Mauceli E."/>
            <person name="Menck C.F."/>
            <person name="Miller J.R."/>
            <person name="Montgomery P."/>
            <person name="Mori A."/>
            <person name="Nascimento A.L."/>
            <person name="Naveira H.F."/>
            <person name="Nusbaum C."/>
            <person name="O'leary S."/>
            <person name="Orvis J."/>
            <person name="Pertea M."/>
            <person name="Quesneville H."/>
            <person name="Reidenbach K.R."/>
            <person name="Rogers Y.H."/>
            <person name="Roth C.W."/>
            <person name="Schneider J.R."/>
            <person name="Schatz M."/>
            <person name="Shumway M."/>
            <person name="Stanke M."/>
            <person name="Stinson E.O."/>
            <person name="Tubio J.M."/>
            <person name="Vanzee J.P."/>
            <person name="Verjovski-Almeida S."/>
            <person name="Werner D."/>
            <person name="White O."/>
            <person name="Wyder S."/>
            <person name="Zeng Q."/>
            <person name="Zhao Q."/>
            <person name="Zhao Y."/>
            <person name="Hill C.A."/>
            <person name="Raikhel A.S."/>
            <person name="Soares M.B."/>
            <person name="Knudson D.L."/>
            <person name="Lee N.H."/>
            <person name="Galagan J."/>
            <person name="Salzberg S.L."/>
            <person name="Paulsen I.T."/>
            <person name="Dimopoulos G."/>
            <person name="Collins F.H."/>
            <person name="Birren B."/>
            <person name="Fraser-Liggett C.M."/>
            <person name="Severson D.W."/>
        </authorList>
    </citation>
    <scope>NUCLEOTIDE SEQUENCE [LARGE SCALE GENOMIC DNA]</scope>
    <source>
        <strain evidence="2">Liverpool</strain>
    </source>
</reference>
<proteinExistence type="predicted"/>
<reference evidence="2" key="1">
    <citation type="submission" date="2005-10" db="EMBL/GenBank/DDBJ databases">
        <authorList>
            <person name="Loftus B.J."/>
            <person name="Nene V.M."/>
            <person name="Hannick L.I."/>
            <person name="Bidwell S."/>
            <person name="Haas B."/>
            <person name="Amedeo P."/>
            <person name="Orvis J."/>
            <person name="Wortman J.R."/>
            <person name="White O.R."/>
            <person name="Salzberg S."/>
            <person name="Shumway M."/>
            <person name="Koo H."/>
            <person name="Zhao Y."/>
            <person name="Holmes M."/>
            <person name="Miller J."/>
            <person name="Schatz M."/>
            <person name="Pop M."/>
            <person name="Pai G."/>
            <person name="Utterback T."/>
            <person name="Rogers Y.-H."/>
            <person name="Kravitz S."/>
            <person name="Fraser C.M."/>
        </authorList>
    </citation>
    <scope>NUCLEOTIDE SEQUENCE</scope>
    <source>
        <strain evidence="2">Liverpool</strain>
    </source>
</reference>
<feature type="region of interest" description="Disordered" evidence="1">
    <location>
        <begin position="88"/>
        <end position="139"/>
    </location>
</feature>
<dbReference type="PaxDb" id="7159-AAEL009717-PA"/>
<feature type="compositionally biased region" description="Basic residues" evidence="1">
    <location>
        <begin position="36"/>
        <end position="48"/>
    </location>
</feature>
<reference evidence="2" key="3">
    <citation type="submission" date="2012-09" db="EMBL/GenBank/DDBJ databases">
        <authorList>
            <consortium name="VectorBase"/>
        </authorList>
    </citation>
    <scope>NUCLEOTIDE SEQUENCE</scope>
    <source>
        <strain evidence="2">Liverpool</strain>
    </source>
</reference>
<feature type="region of interest" description="Disordered" evidence="1">
    <location>
        <begin position="18"/>
        <end position="58"/>
    </location>
</feature>
<evidence type="ECO:0000313" key="2">
    <source>
        <dbReference type="EMBL" id="EAT38382.1"/>
    </source>
</evidence>
<sequence length="282" mass="31414">MGDNPTTLAALKVLKRLTESEESRTGALEKQTNANTKRRNPSPRRNVAKKPPISHPIGLTLDEAIGGVLVNDRQQNQEKNLLESNIFNRLKDGETGSPPANQKPLGAKSKERKEKTAPQNAVPPPERKEKCPPIFVKGDPPGMRSSLRKCIARGLRCTFRLCTDGVKIITDEKSHYQMVLGFLDERKYETRPPALNEVNFPQLAAGNQPSTAELPRSQWPPIHPPGFRKQQGEALPAEDALPPYTSDQLVPIYKELVARLRSCKTRIDQIYALGLFVIENGF</sequence>
<organism evidence="2 3">
    <name type="scientific">Aedes aegypti</name>
    <name type="common">Yellowfever mosquito</name>
    <name type="synonym">Culex aegypti</name>
    <dbReference type="NCBI Taxonomy" id="7159"/>
    <lineage>
        <taxon>Eukaryota</taxon>
        <taxon>Metazoa</taxon>
        <taxon>Ecdysozoa</taxon>
        <taxon>Arthropoda</taxon>
        <taxon>Hexapoda</taxon>
        <taxon>Insecta</taxon>
        <taxon>Pterygota</taxon>
        <taxon>Neoptera</taxon>
        <taxon>Endopterygota</taxon>
        <taxon>Diptera</taxon>
        <taxon>Nematocera</taxon>
        <taxon>Culicoidea</taxon>
        <taxon>Culicidae</taxon>
        <taxon>Culicinae</taxon>
        <taxon>Aedini</taxon>
        <taxon>Aedes</taxon>
        <taxon>Stegomyia</taxon>
    </lineage>
</organism>
<dbReference type="Proteomes" id="UP000682892">
    <property type="component" value="Unassembled WGS sequence"/>
</dbReference>
<evidence type="ECO:0000313" key="3">
    <source>
        <dbReference type="Proteomes" id="UP000682892"/>
    </source>
</evidence>
<protein>
    <submittedName>
        <fullName evidence="2">AAEL009717-PA</fullName>
    </submittedName>
</protein>
<dbReference type="AlphaFoldDB" id="Q16V11"/>
<accession>Q16V11</accession>